<dbReference type="EMBL" id="JABXXO010000005">
    <property type="protein sequence ID" value="KAF7777710.1"/>
    <property type="molecule type" value="Genomic_DNA"/>
</dbReference>
<accession>A0A8H7F5F4</accession>
<evidence type="ECO:0000256" key="1">
    <source>
        <dbReference type="SAM" id="MobiDB-lite"/>
    </source>
</evidence>
<dbReference type="Proteomes" id="UP000629468">
    <property type="component" value="Unassembled WGS sequence"/>
</dbReference>
<evidence type="ECO:0000313" key="3">
    <source>
        <dbReference type="Proteomes" id="UP000629468"/>
    </source>
</evidence>
<proteinExistence type="predicted"/>
<protein>
    <submittedName>
        <fullName evidence="2">Uncharacterized protein</fullName>
    </submittedName>
</protein>
<dbReference type="AlphaFoldDB" id="A0A8H7F5F4"/>
<evidence type="ECO:0000313" key="2">
    <source>
        <dbReference type="EMBL" id="KAF7777710.1"/>
    </source>
</evidence>
<feature type="region of interest" description="Disordered" evidence="1">
    <location>
        <begin position="76"/>
        <end position="111"/>
    </location>
</feature>
<name>A0A8H7F5F4_AGABI</name>
<gene>
    <name evidence="2" type="ORF">Agabi119p4_3782</name>
</gene>
<comment type="caution">
    <text evidence="2">The sequence shown here is derived from an EMBL/GenBank/DDBJ whole genome shotgun (WGS) entry which is preliminary data.</text>
</comment>
<sequence>MRLILSSSRHPRNSAYSTETGQMLYKVDKPHKFGSSIATIRKAVKTIDGVWQGDLDSKYAGESFLVDNGEMIAGEQNELEKKSGERRSMDSQDAPFADTDSENDNLLGPSTNGLPVLEGNFAFHAQVEFHTFNSTHFRRDGLGTAGDGCSKHPIVQTIDGIYAQNILKW</sequence>
<organism evidence="2 3">
    <name type="scientific">Agaricus bisporus var. burnettii</name>
    <dbReference type="NCBI Taxonomy" id="192524"/>
    <lineage>
        <taxon>Eukaryota</taxon>
        <taxon>Fungi</taxon>
        <taxon>Dikarya</taxon>
        <taxon>Basidiomycota</taxon>
        <taxon>Agaricomycotina</taxon>
        <taxon>Agaricomycetes</taxon>
        <taxon>Agaricomycetidae</taxon>
        <taxon>Agaricales</taxon>
        <taxon>Agaricineae</taxon>
        <taxon>Agaricaceae</taxon>
        <taxon>Agaricus</taxon>
    </lineage>
</organism>
<reference evidence="2 3" key="1">
    <citation type="journal article" name="Sci. Rep.">
        <title>Telomere-to-telomere assembled and centromere annotated genomes of the two main subspecies of the button mushroom Agaricus bisporus reveal especially polymorphic chromosome ends.</title>
        <authorList>
            <person name="Sonnenberg A.S.M."/>
            <person name="Sedaghat-Telgerd N."/>
            <person name="Lavrijssen B."/>
            <person name="Ohm R.A."/>
            <person name="Hendrickx P.M."/>
            <person name="Scholtmeijer K."/>
            <person name="Baars J.J.P."/>
            <person name="van Peer A."/>
        </authorList>
    </citation>
    <scope>NUCLEOTIDE SEQUENCE [LARGE SCALE GENOMIC DNA]</scope>
    <source>
        <strain evidence="2 3">H119_p4</strain>
    </source>
</reference>
<feature type="compositionally biased region" description="Basic and acidic residues" evidence="1">
    <location>
        <begin position="78"/>
        <end position="90"/>
    </location>
</feature>